<dbReference type="PANTHER" id="PTHR22748:SF14">
    <property type="entry name" value="ENDONUCLEASE_EXONUCLEASE_PHOSPHATASE DOMAIN-CONTAINING PROTEIN"/>
    <property type="match status" value="1"/>
</dbReference>
<dbReference type="InterPro" id="IPR004808">
    <property type="entry name" value="AP_endonuc_1"/>
</dbReference>
<feature type="active site" evidence="4">
    <location>
        <position position="141"/>
    </location>
</feature>
<gene>
    <name evidence="7" type="ORF">QBC36DRAFT_350415</name>
</gene>
<dbReference type="Proteomes" id="UP001302321">
    <property type="component" value="Unassembled WGS sequence"/>
</dbReference>
<comment type="caution">
    <text evidence="7">The sequence shown here is derived from an EMBL/GenBank/DDBJ whole genome shotgun (WGS) entry which is preliminary data.</text>
</comment>
<dbReference type="Gene3D" id="3.60.10.10">
    <property type="entry name" value="Endonuclease/exonuclease/phosphatase"/>
    <property type="match status" value="1"/>
</dbReference>
<evidence type="ECO:0000256" key="3">
    <source>
        <dbReference type="ARBA" id="ARBA00022842"/>
    </source>
</evidence>
<dbReference type="GO" id="GO:0008081">
    <property type="term" value="F:phosphoric diester hydrolase activity"/>
    <property type="evidence" value="ECO:0007669"/>
    <property type="project" value="TreeGrafter"/>
</dbReference>
<dbReference type="GO" id="GO:0003906">
    <property type="term" value="F:DNA-(apurinic or apyrimidinic site) endonuclease activity"/>
    <property type="evidence" value="ECO:0007669"/>
    <property type="project" value="TreeGrafter"/>
</dbReference>
<feature type="site" description="Important for catalytic activity" evidence="6">
    <location>
        <position position="280"/>
    </location>
</feature>
<feature type="site" description="Interaction with DNA substrate" evidence="6">
    <location>
        <position position="311"/>
    </location>
</feature>
<dbReference type="EMBL" id="MU866579">
    <property type="protein sequence ID" value="KAK4171354.1"/>
    <property type="molecule type" value="Genomic_DNA"/>
</dbReference>
<keyword evidence="7" id="KW-0540">Nuclease</keyword>
<dbReference type="AlphaFoldDB" id="A0AAN7A314"/>
<feature type="active site" description="Proton donor/acceptor" evidence="4">
    <location>
        <position position="192"/>
    </location>
</feature>
<reference evidence="7" key="2">
    <citation type="submission" date="2023-05" db="EMBL/GenBank/DDBJ databases">
        <authorList>
            <consortium name="Lawrence Berkeley National Laboratory"/>
            <person name="Steindorff A."/>
            <person name="Hensen N."/>
            <person name="Bonometti L."/>
            <person name="Westerberg I."/>
            <person name="Brannstrom I.O."/>
            <person name="Guillou S."/>
            <person name="Cros-Aarteil S."/>
            <person name="Calhoun S."/>
            <person name="Haridas S."/>
            <person name="Kuo A."/>
            <person name="Mondo S."/>
            <person name="Pangilinan J."/>
            <person name="Riley R."/>
            <person name="Labutti K."/>
            <person name="Andreopoulos B."/>
            <person name="Lipzen A."/>
            <person name="Chen C."/>
            <person name="Yanf M."/>
            <person name="Daum C."/>
            <person name="Ng V."/>
            <person name="Clum A."/>
            <person name="Ohm R."/>
            <person name="Martin F."/>
            <person name="Silar P."/>
            <person name="Natvig D."/>
            <person name="Lalanne C."/>
            <person name="Gautier V."/>
            <person name="Ament-Velasquez S.L."/>
            <person name="Kruys A."/>
            <person name="Hutchinson M.I."/>
            <person name="Powell A.J."/>
            <person name="Barry K."/>
            <person name="Miller A.N."/>
            <person name="Grigoriev I.V."/>
            <person name="Debuchy R."/>
            <person name="Gladieux P."/>
            <person name="Thoren M.H."/>
            <person name="Johannesson H."/>
        </authorList>
    </citation>
    <scope>NUCLEOTIDE SEQUENCE</scope>
    <source>
        <strain evidence="7">CBS 892.96</strain>
    </source>
</reference>
<keyword evidence="7" id="KW-0255">Endonuclease</keyword>
<feature type="binding site" evidence="5">
    <location>
        <position position="194"/>
    </location>
    <ligand>
        <name>Mg(2+)</name>
        <dbReference type="ChEBI" id="CHEBI:18420"/>
        <label>1</label>
    </ligand>
</feature>
<dbReference type="GO" id="GO:0046872">
    <property type="term" value="F:metal ion binding"/>
    <property type="evidence" value="ECO:0007669"/>
    <property type="project" value="UniProtKB-KW"/>
</dbReference>
<dbReference type="GO" id="GO:0008311">
    <property type="term" value="F:double-stranded DNA 3'-5' DNA exonuclease activity"/>
    <property type="evidence" value="ECO:0007669"/>
    <property type="project" value="TreeGrafter"/>
</dbReference>
<comment type="cofactor">
    <cofactor evidence="5">
        <name>Mg(2+)</name>
        <dbReference type="ChEBI" id="CHEBI:18420"/>
    </cofactor>
    <cofactor evidence="5">
        <name>Mn(2+)</name>
        <dbReference type="ChEBI" id="CHEBI:29035"/>
    </cofactor>
    <text evidence="5">Probably binds two magnesium or manganese ions per subunit.</text>
</comment>
<dbReference type="GO" id="GO:0005634">
    <property type="term" value="C:nucleus"/>
    <property type="evidence" value="ECO:0007669"/>
    <property type="project" value="TreeGrafter"/>
</dbReference>
<name>A0AAN7A314_9PEZI</name>
<evidence type="ECO:0000256" key="1">
    <source>
        <dbReference type="ARBA" id="ARBA00022723"/>
    </source>
</evidence>
<keyword evidence="2" id="KW-0378">Hydrolase</keyword>
<evidence type="ECO:0000313" key="8">
    <source>
        <dbReference type="Proteomes" id="UP001302321"/>
    </source>
</evidence>
<organism evidence="7 8">
    <name type="scientific">Triangularia setosa</name>
    <dbReference type="NCBI Taxonomy" id="2587417"/>
    <lineage>
        <taxon>Eukaryota</taxon>
        <taxon>Fungi</taxon>
        <taxon>Dikarya</taxon>
        <taxon>Ascomycota</taxon>
        <taxon>Pezizomycotina</taxon>
        <taxon>Sordariomycetes</taxon>
        <taxon>Sordariomycetidae</taxon>
        <taxon>Sordariales</taxon>
        <taxon>Podosporaceae</taxon>
        <taxon>Triangularia</taxon>
    </lineage>
</organism>
<protein>
    <submittedName>
        <fullName evidence="7">Endonuclease/exonuclease/phosphatase</fullName>
    </submittedName>
</protein>
<dbReference type="InterPro" id="IPR036691">
    <property type="entry name" value="Endo/exonu/phosph_ase_sf"/>
</dbReference>
<feature type="binding site" evidence="5">
    <location>
        <position position="192"/>
    </location>
    <ligand>
        <name>Mg(2+)</name>
        <dbReference type="ChEBI" id="CHEBI:18420"/>
        <label>1</label>
    </ligand>
</feature>
<evidence type="ECO:0000256" key="2">
    <source>
        <dbReference type="ARBA" id="ARBA00022801"/>
    </source>
</evidence>
<reference evidence="7" key="1">
    <citation type="journal article" date="2023" name="Mol. Phylogenet. Evol.">
        <title>Genome-scale phylogeny and comparative genomics of the fungal order Sordariales.</title>
        <authorList>
            <person name="Hensen N."/>
            <person name="Bonometti L."/>
            <person name="Westerberg I."/>
            <person name="Brannstrom I.O."/>
            <person name="Guillou S."/>
            <person name="Cros-Aarteil S."/>
            <person name="Calhoun S."/>
            <person name="Haridas S."/>
            <person name="Kuo A."/>
            <person name="Mondo S."/>
            <person name="Pangilinan J."/>
            <person name="Riley R."/>
            <person name="LaButti K."/>
            <person name="Andreopoulos B."/>
            <person name="Lipzen A."/>
            <person name="Chen C."/>
            <person name="Yan M."/>
            <person name="Daum C."/>
            <person name="Ng V."/>
            <person name="Clum A."/>
            <person name="Steindorff A."/>
            <person name="Ohm R.A."/>
            <person name="Martin F."/>
            <person name="Silar P."/>
            <person name="Natvig D.O."/>
            <person name="Lalanne C."/>
            <person name="Gautier V."/>
            <person name="Ament-Velasquez S.L."/>
            <person name="Kruys A."/>
            <person name="Hutchinson M.I."/>
            <person name="Powell A.J."/>
            <person name="Barry K."/>
            <person name="Miller A.N."/>
            <person name="Grigoriev I.V."/>
            <person name="Debuchy R."/>
            <person name="Gladieux P."/>
            <person name="Hiltunen Thoren M."/>
            <person name="Johannesson H."/>
        </authorList>
    </citation>
    <scope>NUCLEOTIDE SEQUENCE</scope>
    <source>
        <strain evidence="7">CBS 892.96</strain>
    </source>
</reference>
<keyword evidence="3 5" id="KW-0460">Magnesium</keyword>
<keyword evidence="1 5" id="KW-0479">Metal-binding</keyword>
<evidence type="ECO:0000256" key="4">
    <source>
        <dbReference type="PIRSR" id="PIRSR604808-1"/>
    </source>
</evidence>
<accession>A0AAN7A314</accession>
<keyword evidence="8" id="KW-1185">Reference proteome</keyword>
<feature type="binding site" evidence="5">
    <location>
        <position position="310"/>
    </location>
    <ligand>
        <name>Mg(2+)</name>
        <dbReference type="ChEBI" id="CHEBI:18420"/>
        <label>1</label>
    </ligand>
</feature>
<dbReference type="PROSITE" id="PS51435">
    <property type="entry name" value="AP_NUCLEASE_F1_4"/>
    <property type="match status" value="1"/>
</dbReference>
<feature type="binding site" evidence="5">
    <location>
        <position position="311"/>
    </location>
    <ligand>
        <name>Mg(2+)</name>
        <dbReference type="ChEBI" id="CHEBI:18420"/>
        <label>1</label>
    </ligand>
</feature>
<keyword evidence="5" id="KW-0464">Manganese</keyword>
<feature type="active site" description="Proton acceptor" evidence="4">
    <location>
        <position position="311"/>
    </location>
</feature>
<evidence type="ECO:0000256" key="6">
    <source>
        <dbReference type="PIRSR" id="PIRSR604808-3"/>
    </source>
</evidence>
<dbReference type="SUPFAM" id="SSF56219">
    <property type="entry name" value="DNase I-like"/>
    <property type="match status" value="1"/>
</dbReference>
<evidence type="ECO:0000313" key="7">
    <source>
        <dbReference type="EMBL" id="KAK4171354.1"/>
    </source>
</evidence>
<dbReference type="GO" id="GO:0006284">
    <property type="term" value="P:base-excision repair"/>
    <property type="evidence" value="ECO:0007669"/>
    <property type="project" value="TreeGrafter"/>
</dbReference>
<feature type="site" description="Transition state stabilizer" evidence="6">
    <location>
        <position position="194"/>
    </location>
</feature>
<dbReference type="PANTHER" id="PTHR22748">
    <property type="entry name" value="AP ENDONUCLEASE"/>
    <property type="match status" value="1"/>
</dbReference>
<proteinExistence type="predicted"/>
<evidence type="ECO:0000256" key="5">
    <source>
        <dbReference type="PIRSR" id="PIRSR604808-2"/>
    </source>
</evidence>
<sequence>MTREISPPPLKRRKLVSHDSEKKSPSFRVFSWNINGLKIKHGDSKTLAAFPMTINTPLNISDILSEKRTYTLDTVLPRDKCNARGLQGKLYGVGPIIRKDFARNHAARIREVDWDLEGQVSIVELTKGSAQDRPLALINIYAANGTSAPYRSPKTGKVVGTRYDHKIAFYSHLRDECLELGAQGYNVVVAGDLNIARGVLDGYPNLRTYPNQHCLNRTEFNAKLLGKVDNKRAKAYVTANSEKEVCLDAVDVVRALRGSERRYTYHLRTTRRGNSCDRVDLILASKRFWGQGHILATGILDSPQERGPSDHVPLWVELKGPG</sequence>